<protein>
    <submittedName>
        <fullName evidence="2">Uncharacterized protein</fullName>
    </submittedName>
</protein>
<keyword evidence="3" id="KW-1185">Reference proteome</keyword>
<dbReference type="OMA" id="WHEQESA"/>
<dbReference type="Ensembl" id="ENSACIT00000029742.1">
    <property type="protein sequence ID" value="ENSACIP00000028976.1"/>
    <property type="gene ID" value="ENSACIG00000022434.1"/>
</dbReference>
<dbReference type="GO" id="GO:0003676">
    <property type="term" value="F:nucleic acid binding"/>
    <property type="evidence" value="ECO:0007669"/>
    <property type="project" value="InterPro"/>
</dbReference>
<dbReference type="AlphaFoldDB" id="A0A3Q0TA48"/>
<evidence type="ECO:0000256" key="1">
    <source>
        <dbReference type="SAM" id="MobiDB-lite"/>
    </source>
</evidence>
<feature type="region of interest" description="Disordered" evidence="1">
    <location>
        <begin position="63"/>
        <end position="94"/>
    </location>
</feature>
<reference evidence="2" key="2">
    <citation type="submission" date="2025-09" db="UniProtKB">
        <authorList>
            <consortium name="Ensembl"/>
        </authorList>
    </citation>
    <scope>IDENTIFICATION</scope>
</reference>
<reference evidence="2" key="1">
    <citation type="submission" date="2025-08" db="UniProtKB">
        <authorList>
            <consortium name="Ensembl"/>
        </authorList>
    </citation>
    <scope>IDENTIFICATION</scope>
</reference>
<organism evidence="2 3">
    <name type="scientific">Amphilophus citrinellus</name>
    <name type="common">Midas cichlid</name>
    <name type="synonym">Cichlasoma citrinellum</name>
    <dbReference type="NCBI Taxonomy" id="61819"/>
    <lineage>
        <taxon>Eukaryota</taxon>
        <taxon>Metazoa</taxon>
        <taxon>Chordata</taxon>
        <taxon>Craniata</taxon>
        <taxon>Vertebrata</taxon>
        <taxon>Euteleostomi</taxon>
        <taxon>Actinopterygii</taxon>
        <taxon>Neopterygii</taxon>
        <taxon>Teleostei</taxon>
        <taxon>Neoteleostei</taxon>
        <taxon>Acanthomorphata</taxon>
        <taxon>Ovalentaria</taxon>
        <taxon>Cichlomorphae</taxon>
        <taxon>Cichliformes</taxon>
        <taxon>Cichlidae</taxon>
        <taxon>New World cichlids</taxon>
        <taxon>Cichlasomatinae</taxon>
        <taxon>Heroini</taxon>
        <taxon>Amphilophus</taxon>
    </lineage>
</organism>
<dbReference type="Proteomes" id="UP000261340">
    <property type="component" value="Unplaced"/>
</dbReference>
<dbReference type="Gene3D" id="3.30.420.10">
    <property type="entry name" value="Ribonuclease H-like superfamily/Ribonuclease H"/>
    <property type="match status" value="1"/>
</dbReference>
<dbReference type="GeneTree" id="ENSGT01120000275464"/>
<name>A0A3Q0TA48_AMPCI</name>
<proteinExistence type="predicted"/>
<dbReference type="STRING" id="61819.ENSACIP00000028976"/>
<accession>A0A3Q0TA48</accession>
<sequence length="170" mass="19597">ILRSKELGEDLRSRMVSWSSNNDMQVQVIRMHHHLVTHPTNLPRSGRSKMLPSHKRKLVRMLRNNPRNLQLPKRTSQNPSGEKFQSDETKTEQYGHNGKRYVWRSKGEAFKPENTVLTVKHGGGMDGIMVRGRLPQNSSTSPQINSLKLKHNFLFQSNNDPKHTSKLVIE</sequence>
<evidence type="ECO:0000313" key="3">
    <source>
        <dbReference type="Proteomes" id="UP000261340"/>
    </source>
</evidence>
<feature type="compositionally biased region" description="Basic and acidic residues" evidence="1">
    <location>
        <begin position="84"/>
        <end position="93"/>
    </location>
</feature>
<feature type="compositionally biased region" description="Polar residues" evidence="1">
    <location>
        <begin position="65"/>
        <end position="80"/>
    </location>
</feature>
<evidence type="ECO:0000313" key="2">
    <source>
        <dbReference type="Ensembl" id="ENSACIP00000028976.1"/>
    </source>
</evidence>
<dbReference type="InterPro" id="IPR036397">
    <property type="entry name" value="RNaseH_sf"/>
</dbReference>